<dbReference type="PROSITE" id="PS50011">
    <property type="entry name" value="PROTEIN_KINASE_DOM"/>
    <property type="match status" value="1"/>
</dbReference>
<dbReference type="Proteomes" id="UP001054889">
    <property type="component" value="Unassembled WGS sequence"/>
</dbReference>
<gene>
    <name evidence="2" type="primary">ga12393</name>
    <name evidence="2" type="ORF">PR202_ga12393</name>
</gene>
<dbReference type="InterPro" id="IPR001245">
    <property type="entry name" value="Ser-Thr/Tyr_kinase_cat_dom"/>
</dbReference>
<accession>A0AAV5CBY6</accession>
<evidence type="ECO:0000313" key="2">
    <source>
        <dbReference type="EMBL" id="GJM95630.1"/>
    </source>
</evidence>
<name>A0AAV5CBY6_ELECO</name>
<protein>
    <recommendedName>
        <fullName evidence="1">Protein kinase domain-containing protein</fullName>
    </recommendedName>
</protein>
<dbReference type="InterPro" id="IPR011009">
    <property type="entry name" value="Kinase-like_dom_sf"/>
</dbReference>
<comment type="caution">
    <text evidence="2">The sequence shown here is derived from an EMBL/GenBank/DDBJ whole genome shotgun (WGS) entry which is preliminary data.</text>
</comment>
<dbReference type="GO" id="GO:0004672">
    <property type="term" value="F:protein kinase activity"/>
    <property type="evidence" value="ECO:0007669"/>
    <property type="project" value="InterPro"/>
</dbReference>
<dbReference type="GO" id="GO:0005524">
    <property type="term" value="F:ATP binding"/>
    <property type="evidence" value="ECO:0007669"/>
    <property type="project" value="InterPro"/>
</dbReference>
<proteinExistence type="predicted"/>
<reference evidence="2" key="1">
    <citation type="journal article" date="2018" name="DNA Res.">
        <title>Multiple hybrid de novo genome assembly of finger millet, an orphan allotetraploid crop.</title>
        <authorList>
            <person name="Hatakeyama M."/>
            <person name="Aluri S."/>
            <person name="Balachadran M.T."/>
            <person name="Sivarajan S.R."/>
            <person name="Patrignani A."/>
            <person name="Gruter S."/>
            <person name="Poveda L."/>
            <person name="Shimizu-Inatsugi R."/>
            <person name="Baeten J."/>
            <person name="Francoijs K.J."/>
            <person name="Nataraja K.N."/>
            <person name="Reddy Y.A.N."/>
            <person name="Phadnis S."/>
            <person name="Ravikumar R.L."/>
            <person name="Schlapbach R."/>
            <person name="Sreeman S.M."/>
            <person name="Shimizu K.K."/>
        </authorList>
    </citation>
    <scope>NUCLEOTIDE SEQUENCE</scope>
</reference>
<reference evidence="2" key="2">
    <citation type="submission" date="2021-12" db="EMBL/GenBank/DDBJ databases">
        <title>Resequencing data analysis of finger millet.</title>
        <authorList>
            <person name="Hatakeyama M."/>
            <person name="Aluri S."/>
            <person name="Balachadran M.T."/>
            <person name="Sivarajan S.R."/>
            <person name="Poveda L."/>
            <person name="Shimizu-Inatsugi R."/>
            <person name="Schlapbach R."/>
            <person name="Sreeman S.M."/>
            <person name="Shimizu K.K."/>
        </authorList>
    </citation>
    <scope>NUCLEOTIDE SEQUENCE</scope>
</reference>
<dbReference type="EMBL" id="BQKI01000005">
    <property type="protein sequence ID" value="GJM95630.1"/>
    <property type="molecule type" value="Genomic_DNA"/>
</dbReference>
<dbReference type="PANTHER" id="PTHR45707:SF50">
    <property type="entry name" value="VESICLE-ASSOCIATED PROTEIN 1-1"/>
    <property type="match status" value="1"/>
</dbReference>
<organism evidence="2 3">
    <name type="scientific">Eleusine coracana subsp. coracana</name>
    <dbReference type="NCBI Taxonomy" id="191504"/>
    <lineage>
        <taxon>Eukaryota</taxon>
        <taxon>Viridiplantae</taxon>
        <taxon>Streptophyta</taxon>
        <taxon>Embryophyta</taxon>
        <taxon>Tracheophyta</taxon>
        <taxon>Spermatophyta</taxon>
        <taxon>Magnoliopsida</taxon>
        <taxon>Liliopsida</taxon>
        <taxon>Poales</taxon>
        <taxon>Poaceae</taxon>
        <taxon>PACMAD clade</taxon>
        <taxon>Chloridoideae</taxon>
        <taxon>Cynodonteae</taxon>
        <taxon>Eleusininae</taxon>
        <taxon>Eleusine</taxon>
    </lineage>
</organism>
<sequence length="173" mass="19255">MDLNLLECIVDKSRSPSSIQYPVLKLITSNFLDELRIGSGGCGEVYKGILQNGLIAVKKLFDSYTIEDKMFHKEVESMMMVTHPNIVRFIGYCSHTQEVHRMLPEDKEKQLEKGPLMAQIRERLLCFEYVNKGGLDNYLTAKLDSMSIDVPLAALLGGEGSAAWPTAMLAVAA</sequence>
<dbReference type="SUPFAM" id="SSF56112">
    <property type="entry name" value="Protein kinase-like (PK-like)"/>
    <property type="match status" value="1"/>
</dbReference>
<dbReference type="InterPro" id="IPR000719">
    <property type="entry name" value="Prot_kinase_dom"/>
</dbReference>
<evidence type="ECO:0000259" key="1">
    <source>
        <dbReference type="PROSITE" id="PS50011"/>
    </source>
</evidence>
<dbReference type="PANTHER" id="PTHR45707">
    <property type="entry name" value="C2 CALCIUM/LIPID-BINDING PLANT PHOSPHORIBOSYLTRANSFERASE FAMILY PROTEIN"/>
    <property type="match status" value="1"/>
</dbReference>
<dbReference type="AlphaFoldDB" id="A0AAV5CBY6"/>
<keyword evidence="3" id="KW-1185">Reference proteome</keyword>
<evidence type="ECO:0000313" key="3">
    <source>
        <dbReference type="Proteomes" id="UP001054889"/>
    </source>
</evidence>
<dbReference type="Pfam" id="PF07714">
    <property type="entry name" value="PK_Tyr_Ser-Thr"/>
    <property type="match status" value="1"/>
</dbReference>
<feature type="domain" description="Protein kinase" evidence="1">
    <location>
        <begin position="31"/>
        <end position="173"/>
    </location>
</feature>
<dbReference type="Gene3D" id="3.30.200.20">
    <property type="entry name" value="Phosphorylase Kinase, domain 1"/>
    <property type="match status" value="1"/>
</dbReference>